<dbReference type="PANTHER" id="PTHR47706:SF9">
    <property type="entry name" value="NMRA-LIKE DOMAIN-CONTAINING PROTEIN-RELATED"/>
    <property type="match status" value="1"/>
</dbReference>
<dbReference type="Proteomes" id="UP001437256">
    <property type="component" value="Unassembled WGS sequence"/>
</dbReference>
<protein>
    <recommendedName>
        <fullName evidence="3">NmrA-like domain-containing protein</fullName>
    </recommendedName>
</protein>
<keyword evidence="1" id="KW-0521">NADP</keyword>
<keyword evidence="2" id="KW-0560">Oxidoreductase</keyword>
<reference evidence="4 5" key="1">
    <citation type="submission" date="2024-05" db="EMBL/GenBank/DDBJ databases">
        <title>A draft genome resource for the thread blight pathogen Marasmius tenuissimus strain MS-2.</title>
        <authorList>
            <person name="Yulfo-Soto G.E."/>
            <person name="Baruah I.K."/>
            <person name="Amoako-Attah I."/>
            <person name="Bukari Y."/>
            <person name="Meinhardt L.W."/>
            <person name="Bailey B.A."/>
            <person name="Cohen S.P."/>
        </authorList>
    </citation>
    <scope>NUCLEOTIDE SEQUENCE [LARGE SCALE GENOMIC DNA]</scope>
    <source>
        <strain evidence="4 5">MS-2</strain>
    </source>
</reference>
<evidence type="ECO:0000259" key="3">
    <source>
        <dbReference type="Pfam" id="PF05368"/>
    </source>
</evidence>
<feature type="domain" description="NmrA-like" evidence="3">
    <location>
        <begin position="7"/>
        <end position="233"/>
    </location>
</feature>
<evidence type="ECO:0000313" key="5">
    <source>
        <dbReference type="Proteomes" id="UP001437256"/>
    </source>
</evidence>
<evidence type="ECO:0000313" key="4">
    <source>
        <dbReference type="EMBL" id="KAL0065995.1"/>
    </source>
</evidence>
<dbReference type="InterPro" id="IPR051609">
    <property type="entry name" value="NmrA/Isoflavone_reductase-like"/>
</dbReference>
<dbReference type="Pfam" id="PF05368">
    <property type="entry name" value="NmrA"/>
    <property type="match status" value="1"/>
</dbReference>
<keyword evidence="5" id="KW-1185">Reference proteome</keyword>
<evidence type="ECO:0000256" key="2">
    <source>
        <dbReference type="ARBA" id="ARBA00023002"/>
    </source>
</evidence>
<evidence type="ECO:0000256" key="1">
    <source>
        <dbReference type="ARBA" id="ARBA00022857"/>
    </source>
</evidence>
<sequence length="287" mass="31214">MSSTFKSFAIVGASGLVGSHILNAFLSIRVNPLVLSRTSSDKTFPPNTQVAKVDLENVDEVAKVLKEHNVEVVVSVAGTTGIPTQRPVADAAKKAGVKLFVPSEFGSVTEGVSKIPGESEESPLVQKEKFIEYLQSVRLPYTRFFIGQLSNFVPWFTGHLENGKVNVIGKGETSVSFTDPSDVGGYVAHVLTTLPPSELENRSLRIEGEGATVLELAKKLNKEVEYTNKVPGEPLNEVKNYLLGTWDSGRGSSRYDFGIKGLREGETANDNHLWAGHKWKTIADSIQ</sequence>
<dbReference type="PANTHER" id="PTHR47706">
    <property type="entry name" value="NMRA-LIKE FAMILY PROTEIN"/>
    <property type="match status" value="1"/>
</dbReference>
<dbReference type="EMBL" id="JBBXMP010000040">
    <property type="protein sequence ID" value="KAL0065995.1"/>
    <property type="molecule type" value="Genomic_DNA"/>
</dbReference>
<dbReference type="Gene3D" id="3.40.50.720">
    <property type="entry name" value="NAD(P)-binding Rossmann-like Domain"/>
    <property type="match status" value="1"/>
</dbReference>
<dbReference type="InterPro" id="IPR036291">
    <property type="entry name" value="NAD(P)-bd_dom_sf"/>
</dbReference>
<name>A0ABR2ZXD6_9AGAR</name>
<dbReference type="SUPFAM" id="SSF51735">
    <property type="entry name" value="NAD(P)-binding Rossmann-fold domains"/>
    <property type="match status" value="1"/>
</dbReference>
<comment type="caution">
    <text evidence="4">The sequence shown here is derived from an EMBL/GenBank/DDBJ whole genome shotgun (WGS) entry which is preliminary data.</text>
</comment>
<dbReference type="InterPro" id="IPR008030">
    <property type="entry name" value="NmrA-like"/>
</dbReference>
<proteinExistence type="predicted"/>
<accession>A0ABR2ZXD6</accession>
<gene>
    <name evidence="4" type="ORF">AAF712_006984</name>
</gene>
<organism evidence="4 5">
    <name type="scientific">Marasmius tenuissimus</name>
    <dbReference type="NCBI Taxonomy" id="585030"/>
    <lineage>
        <taxon>Eukaryota</taxon>
        <taxon>Fungi</taxon>
        <taxon>Dikarya</taxon>
        <taxon>Basidiomycota</taxon>
        <taxon>Agaricomycotina</taxon>
        <taxon>Agaricomycetes</taxon>
        <taxon>Agaricomycetidae</taxon>
        <taxon>Agaricales</taxon>
        <taxon>Marasmiineae</taxon>
        <taxon>Marasmiaceae</taxon>
        <taxon>Marasmius</taxon>
    </lineage>
</organism>